<feature type="short sequence motif" description="Q motif" evidence="9">
    <location>
        <begin position="1114"/>
        <end position="1142"/>
    </location>
</feature>
<accession>A0A8S2AS18</accession>
<evidence type="ECO:0000256" key="6">
    <source>
        <dbReference type="ARBA" id="ARBA00022884"/>
    </source>
</evidence>
<evidence type="ECO:0000256" key="11">
    <source>
        <dbReference type="SAM" id="MobiDB-lite"/>
    </source>
</evidence>
<feature type="compositionally biased region" description="Basic and acidic residues" evidence="11">
    <location>
        <begin position="892"/>
        <end position="904"/>
    </location>
</feature>
<keyword evidence="3 10" id="KW-0378">Hydrolase</keyword>
<comment type="function">
    <text evidence="10">RNA helicase.</text>
</comment>
<comment type="catalytic activity">
    <reaction evidence="8 10">
        <text>ATP + H2O = ADP + phosphate + H(+)</text>
        <dbReference type="Rhea" id="RHEA:13065"/>
        <dbReference type="ChEBI" id="CHEBI:15377"/>
        <dbReference type="ChEBI" id="CHEBI:15378"/>
        <dbReference type="ChEBI" id="CHEBI:30616"/>
        <dbReference type="ChEBI" id="CHEBI:43474"/>
        <dbReference type="ChEBI" id="CHEBI:456216"/>
        <dbReference type="EC" id="3.6.4.13"/>
    </reaction>
</comment>
<evidence type="ECO:0000313" key="16">
    <source>
        <dbReference type="Proteomes" id="UP000682877"/>
    </source>
</evidence>
<evidence type="ECO:0000256" key="3">
    <source>
        <dbReference type="ARBA" id="ARBA00022801"/>
    </source>
</evidence>
<dbReference type="EC" id="3.6.4.13" evidence="10"/>
<evidence type="ECO:0000256" key="7">
    <source>
        <dbReference type="ARBA" id="ARBA00038437"/>
    </source>
</evidence>
<evidence type="ECO:0000256" key="8">
    <source>
        <dbReference type="ARBA" id="ARBA00047984"/>
    </source>
</evidence>
<feature type="compositionally biased region" description="Basic and acidic residues" evidence="11">
    <location>
        <begin position="67"/>
        <end position="79"/>
    </location>
</feature>
<feature type="domain" description="Helicase ATP-binding" evidence="12">
    <location>
        <begin position="1145"/>
        <end position="1328"/>
    </location>
</feature>
<feature type="short sequence motif" description="Q motif" evidence="9">
    <location>
        <begin position="1683"/>
        <end position="1711"/>
    </location>
</feature>
<feature type="compositionally biased region" description="Acidic residues" evidence="11">
    <location>
        <begin position="42"/>
        <end position="66"/>
    </location>
</feature>
<dbReference type="FunFam" id="3.40.50.300:FF:002327">
    <property type="entry name" value="DEAD-box ATP-dependent RNA helicase 26"/>
    <property type="match status" value="2"/>
</dbReference>
<feature type="compositionally biased region" description="Acidic residues" evidence="11">
    <location>
        <begin position="413"/>
        <end position="424"/>
    </location>
</feature>
<dbReference type="InterPro" id="IPR001650">
    <property type="entry name" value="Helicase_C-like"/>
</dbReference>
<dbReference type="PANTHER" id="PTHR24031">
    <property type="entry name" value="RNA HELICASE"/>
    <property type="match status" value="1"/>
</dbReference>
<feature type="compositionally biased region" description="Acidic residues" evidence="11">
    <location>
        <begin position="80"/>
        <end position="102"/>
    </location>
</feature>
<evidence type="ECO:0000259" key="12">
    <source>
        <dbReference type="PROSITE" id="PS51192"/>
    </source>
</evidence>
<dbReference type="GO" id="GO:0003724">
    <property type="term" value="F:RNA helicase activity"/>
    <property type="evidence" value="ECO:0007669"/>
    <property type="project" value="UniProtKB-EC"/>
</dbReference>
<evidence type="ECO:0000259" key="13">
    <source>
        <dbReference type="PROSITE" id="PS51194"/>
    </source>
</evidence>
<dbReference type="SUPFAM" id="SSF52540">
    <property type="entry name" value="P-loop containing nucleoside triphosphate hydrolases"/>
    <property type="match status" value="2"/>
</dbReference>
<dbReference type="SMART" id="SM00490">
    <property type="entry name" value="HELICc"/>
    <property type="match status" value="2"/>
</dbReference>
<feature type="region of interest" description="Disordered" evidence="11">
    <location>
        <begin position="620"/>
        <end position="649"/>
    </location>
</feature>
<feature type="compositionally biased region" description="Basic and acidic residues" evidence="11">
    <location>
        <begin position="835"/>
        <end position="845"/>
    </location>
</feature>
<feature type="region of interest" description="Disordered" evidence="11">
    <location>
        <begin position="464"/>
        <end position="578"/>
    </location>
</feature>
<keyword evidence="4 10" id="KW-0347">Helicase</keyword>
<dbReference type="CDD" id="cd18787">
    <property type="entry name" value="SF2_C_DEAD"/>
    <property type="match status" value="2"/>
</dbReference>
<dbReference type="InterPro" id="IPR011545">
    <property type="entry name" value="DEAD/DEAH_box_helicase_dom"/>
</dbReference>
<keyword evidence="16" id="KW-1185">Reference proteome</keyword>
<dbReference type="SMART" id="SM00487">
    <property type="entry name" value="DEXDc"/>
    <property type="match status" value="2"/>
</dbReference>
<comment type="similarity">
    <text evidence="7 10">Belongs to the DEAD box helicase family.</text>
</comment>
<dbReference type="Gene3D" id="3.40.50.300">
    <property type="entry name" value="P-loop containing nucleotide triphosphate hydrolases"/>
    <property type="match status" value="4"/>
</dbReference>
<feature type="domain" description="DEAD-box RNA helicase Q" evidence="14">
    <location>
        <begin position="1683"/>
        <end position="1711"/>
    </location>
</feature>
<keyword evidence="5 10" id="KW-0067">ATP-binding</keyword>
<dbReference type="InterPro" id="IPR014014">
    <property type="entry name" value="RNA_helicase_DEAD_Q_motif"/>
</dbReference>
<dbReference type="PROSITE" id="PS51195">
    <property type="entry name" value="Q_MOTIF"/>
    <property type="match status" value="2"/>
</dbReference>
<evidence type="ECO:0000256" key="1">
    <source>
        <dbReference type="ARBA" id="ARBA00022553"/>
    </source>
</evidence>
<dbReference type="GO" id="GO:0016787">
    <property type="term" value="F:hydrolase activity"/>
    <property type="evidence" value="ECO:0007669"/>
    <property type="project" value="UniProtKB-KW"/>
</dbReference>
<feature type="compositionally biased region" description="Basic and acidic residues" evidence="11">
    <location>
        <begin position="464"/>
        <end position="478"/>
    </location>
</feature>
<evidence type="ECO:0000256" key="4">
    <source>
        <dbReference type="ARBA" id="ARBA00022806"/>
    </source>
</evidence>
<proteinExistence type="inferred from homology"/>
<feature type="compositionally biased region" description="Acidic residues" evidence="11">
    <location>
        <begin position="1048"/>
        <end position="1058"/>
    </location>
</feature>
<dbReference type="Pfam" id="PF00271">
    <property type="entry name" value="Helicase_C"/>
    <property type="match status" value="2"/>
</dbReference>
<keyword evidence="2 10" id="KW-0547">Nucleotide-binding</keyword>
<feature type="compositionally biased region" description="Basic and acidic residues" evidence="11">
    <location>
        <begin position="1016"/>
        <end position="1031"/>
    </location>
</feature>
<feature type="region of interest" description="Disordered" evidence="11">
    <location>
        <begin position="751"/>
        <end position="773"/>
    </location>
</feature>
<feature type="compositionally biased region" description="Basic and acidic residues" evidence="11">
    <location>
        <begin position="945"/>
        <end position="959"/>
    </location>
</feature>
<evidence type="ECO:0000256" key="10">
    <source>
        <dbReference type="RuleBase" id="RU365068"/>
    </source>
</evidence>
<dbReference type="EMBL" id="LR999456">
    <property type="protein sequence ID" value="CAE6091909.1"/>
    <property type="molecule type" value="Genomic_DNA"/>
</dbReference>
<dbReference type="PROSITE" id="PS51194">
    <property type="entry name" value="HELICASE_CTER"/>
    <property type="match status" value="2"/>
</dbReference>
<dbReference type="CDD" id="cd17964">
    <property type="entry name" value="DEADc_MSS116"/>
    <property type="match status" value="2"/>
</dbReference>
<feature type="compositionally biased region" description="Basic and acidic residues" evidence="11">
    <location>
        <begin position="751"/>
        <end position="761"/>
    </location>
</feature>
<feature type="domain" description="Helicase C-terminal" evidence="13">
    <location>
        <begin position="1931"/>
        <end position="2082"/>
    </location>
</feature>
<feature type="region of interest" description="Disordered" evidence="11">
    <location>
        <begin position="402"/>
        <end position="428"/>
    </location>
</feature>
<dbReference type="PROSITE" id="PS51192">
    <property type="entry name" value="HELICASE_ATP_BIND_1"/>
    <property type="match status" value="2"/>
</dbReference>
<feature type="compositionally biased region" description="Acidic residues" evidence="11">
    <location>
        <begin position="524"/>
        <end position="535"/>
    </location>
</feature>
<evidence type="ECO:0000256" key="9">
    <source>
        <dbReference type="PROSITE-ProRule" id="PRU00552"/>
    </source>
</evidence>
<feature type="region of interest" description="Disordered" evidence="11">
    <location>
        <begin position="877"/>
        <end position="1082"/>
    </location>
</feature>
<feature type="compositionally biased region" description="Acidic residues" evidence="11">
    <location>
        <begin position="560"/>
        <end position="577"/>
    </location>
</feature>
<feature type="region of interest" description="Disordered" evidence="11">
    <location>
        <begin position="1"/>
        <end position="105"/>
    </location>
</feature>
<dbReference type="Pfam" id="PF00270">
    <property type="entry name" value="DEAD"/>
    <property type="match status" value="2"/>
</dbReference>
<feature type="compositionally biased region" description="Basic residues" evidence="11">
    <location>
        <begin position="762"/>
        <end position="773"/>
    </location>
</feature>
<comment type="domain">
    <text evidence="10">The Q motif is unique to and characteristic of the DEAD box family of RNA helicases and controls ATP binding and hydrolysis.</text>
</comment>
<dbReference type="GO" id="GO:0005524">
    <property type="term" value="F:ATP binding"/>
    <property type="evidence" value="ECO:0007669"/>
    <property type="project" value="UniProtKB-UniRule"/>
</dbReference>
<dbReference type="Proteomes" id="UP000682877">
    <property type="component" value="Chromosome 6"/>
</dbReference>
<dbReference type="FunFam" id="3.40.50.300:FF:002640">
    <property type="entry name" value="DEAD-box ATP-dependent RNA helicase 25"/>
    <property type="match status" value="1"/>
</dbReference>
<keyword evidence="6 10" id="KW-0694">RNA-binding</keyword>
<dbReference type="Pfam" id="PF04615">
    <property type="entry name" value="Utp14"/>
    <property type="match status" value="1"/>
</dbReference>
<evidence type="ECO:0000256" key="5">
    <source>
        <dbReference type="ARBA" id="ARBA00022840"/>
    </source>
</evidence>
<sequence>MGGEKRKSSFKNLANAKKRKGPHLPSSILKTIANEERPLNSDEGDDEIDSDYGDDMYEYEEGEPEEESRKNNRYDRVDNYEFELPQDFEDENVESEDDDDDDDRHTRMLQDVTGLPIAAFQGESKSKRVVLTEPYPESEFNPTRDVLEGKSLTTIDDLMEPLQGLPGYSQLSNMIFRMRNDTQPLVHAPLSKPEQERLERNVVKELVDKVFNNWVPLVKRNREAPTVYFNQDVNVGYSTVGAIASQFQPRTEFEMKMASLLDDNHIWEAHKEDGARLLEFNEASFVSMEDHIKRRNHVAKMRSMLFRVDLKSKRIKKIKSKTYHRLKNKDLNKSGVGAFMDPAMAKEEAKKQEVRRVKERMTLKHKNTGPWAKRMLRLGLDRKYDGTRAAISEQLQINATLSRKMNSTKDESRSDEEELNDGSDQDTSKLIAEAKEKTLKTLEDDDAPISGLMSLPFMARAVKKKNEEAKEEAKREHEEYEELENSGGAETSKKSTNVGGRRVFGAVAPKESKKESDNFFDNSDSSDSDMDDNDLEAVKDNASPARNTKTIMETEKETKDEESDDSESDEESDEAEQMVDGILTCCSKETYEIPFQEELVSRAFAGDDVVGEFDKDKQEVLNQEVPEPEKPVQVPGWGHWTNTQNKRGLPSRMVREHEDAKKTREQALKKRKDASLRHVILSEKVDKKAEKLHTTSLPYPYTSKEVFEHSMRMPIGPEFNPTTIVGDLNRPEVVKKAGMIIKPVKFEEVDPNEKVEDEHARSHQKQKPKKGRTRMSLKFPLGVRFITHSLPCTRLPSMNSGALIYSFRSVPVLSKAFPFRLKYIGLGSRVNFSTRPERSQPEFGRRSGAGGEIRASKSLIEDEAELSDWVSDLRPSSLRGKFTSDEENSDPELVRRNVDRDNSRGPRRGSVGQSDRFGGAKRGKEGEMDRFGSPNRRRTSGEPADSFRNKRLGDREGARNGRVQGKSSESSFRGRNDRNVDSGSSFRGRNERNVDSGSSFRGRNERNVDSGSSFRGRNERNVDSGLRREQGLENNRGLGKQTRGLKQEEEDSSEEDEERVLSGTIDDLLSEDSSDEDDEDDEPLIKKVASAKAVQTDKPSGEHVKTSDSYLSKTRFDQFPLSPLSLKAIKDAGFETMTVVQEATLPIILQGKDVLAKAKTGTGKTVAFLLPAIEAVIKSPPASRDNRQPPIIVLVVCPTRELASQAAAEANTLLKYHPSIGVQVVIGGTKLPTEQRRMQTNPCQILVATPGRLKDHIENTSGFATRLMGVKVLVLDEADHLLDMGFRRDIERIIAAVPKQRQTFLFSATVPEEVRQICHVALKRDHEFINCVQEGTGETHQKVTQMYMIASLDRHFSLLYVLLKEHIADNVDYKVIIFCTTAMVTRLVADLLSQLSLNVREIHSRKPQSYRTRVSDEFRKSKAIILVTSDVSARGVDYPDVSLVVQMGLPSDREQYIHRLGRTGRKGKEGEGVLLLAPWEEYFMSSVKDLPITKSTLPPIDPEAVKRVQKGLSQVEMKNKEAAYQAWLGYYKSQKMIARDTTRLVELANEFSRSMGLDSPPAIPKNVLGKMGLKNVPGLRTKALQVKAYASPFSSIFSPLVSMNSDGPKSGKKRREIRAKHLKKLTSDEDDSVKLVVKDNNKGLKRGREGKSDVVEPLIKKAASTKPLEAQIAKTSDSYLSKTRFDQFPLSPLSLKAIVDAGFKTMTVVQEATLPLILQGKDILAKAKTGTGKTVAFLLPSIEAVIKSPPASRDNKHPPIIVLVVCPTRELACQAAAEANILLKYHPSIGVQVVIGGTKLPTEQRRLQKSPCQILVATPGRLKDHIDNTSGFATRLMGVKVLVLDEADHLLDMGFRRDIERIIAAVPKQRQTFLFSATVPEEVRQICHVALKRDHEFVNCVQEGAGETHQKVSQMYMIASLDRHFSLLYGLLKKHIADNVGYKVIIFCTTAMVTRLVADLLGKLSLNVREIHSRKPQSYRTRVSDEFRKSKSIILVTSDVSARGVDYPDVSLVVQMGLPSDREQYIHRLGRTGRKGKEGEGVLLLAPWEEYFLSSVKDLPITKSSLPPIDQEAVKKVQKGLIQVEMTNKEAAYQAWLGYYKSQKKIARDTTRLVELANEFSRSMGLSIPPAIPINVLGKMGLKNVPGLRVAPGFDKKHTKRNSRSR</sequence>
<feature type="region of interest" description="Disordered" evidence="11">
    <location>
        <begin position="834"/>
        <end position="857"/>
    </location>
</feature>
<keyword evidence="1" id="KW-0597">Phosphoprotein</keyword>
<reference evidence="15" key="1">
    <citation type="submission" date="2021-01" db="EMBL/GenBank/DDBJ databases">
        <authorList>
            <person name="Bezrukov I."/>
        </authorList>
    </citation>
    <scope>NUCLEOTIDE SEQUENCE</scope>
</reference>
<organism evidence="15 16">
    <name type="scientific">Arabidopsis arenosa</name>
    <name type="common">Sand rock-cress</name>
    <name type="synonym">Cardaminopsis arenosa</name>
    <dbReference type="NCBI Taxonomy" id="38785"/>
    <lineage>
        <taxon>Eukaryota</taxon>
        <taxon>Viridiplantae</taxon>
        <taxon>Streptophyta</taxon>
        <taxon>Embryophyta</taxon>
        <taxon>Tracheophyta</taxon>
        <taxon>Spermatophyta</taxon>
        <taxon>Magnoliopsida</taxon>
        <taxon>eudicotyledons</taxon>
        <taxon>Gunneridae</taxon>
        <taxon>Pentapetalae</taxon>
        <taxon>rosids</taxon>
        <taxon>malvids</taxon>
        <taxon>Brassicales</taxon>
        <taxon>Brassicaceae</taxon>
        <taxon>Camelineae</taxon>
        <taxon>Arabidopsis</taxon>
    </lineage>
</organism>
<evidence type="ECO:0000313" key="15">
    <source>
        <dbReference type="EMBL" id="CAE6091909.1"/>
    </source>
</evidence>
<dbReference type="InterPro" id="IPR014001">
    <property type="entry name" value="Helicase_ATP-bd"/>
</dbReference>
<feature type="domain" description="DEAD-box RNA helicase Q" evidence="14">
    <location>
        <begin position="1114"/>
        <end position="1142"/>
    </location>
</feature>
<dbReference type="GO" id="GO:0003723">
    <property type="term" value="F:RNA binding"/>
    <property type="evidence" value="ECO:0007669"/>
    <property type="project" value="UniProtKB-UniRule"/>
</dbReference>
<dbReference type="InterPro" id="IPR027417">
    <property type="entry name" value="P-loop_NTPase"/>
</dbReference>
<name>A0A8S2AS18_ARAAE</name>
<gene>
    <name evidence="15" type="ORF">AARE701A_LOCUS14804</name>
</gene>
<evidence type="ECO:0000259" key="14">
    <source>
        <dbReference type="PROSITE" id="PS51195"/>
    </source>
</evidence>
<feature type="domain" description="Helicase ATP-binding" evidence="12">
    <location>
        <begin position="1714"/>
        <end position="1897"/>
    </location>
</feature>
<evidence type="ECO:0000256" key="2">
    <source>
        <dbReference type="ARBA" id="ARBA00022741"/>
    </source>
</evidence>
<feature type="compositionally biased region" description="Acidic residues" evidence="11">
    <location>
        <begin position="1068"/>
        <end position="1082"/>
    </location>
</feature>
<feature type="domain" description="Helicase C-terminal" evidence="13">
    <location>
        <begin position="1362"/>
        <end position="1513"/>
    </location>
</feature>
<protein>
    <recommendedName>
        <fullName evidence="10">ATP-dependent RNA helicase</fullName>
        <ecNumber evidence="10">3.6.4.13</ecNumber>
    </recommendedName>
</protein>